<accession>A0A2I1TQ48</accession>
<evidence type="ECO:0000313" key="2">
    <source>
        <dbReference type="Proteomes" id="UP000516705"/>
    </source>
</evidence>
<dbReference type="AlphaFoldDB" id="A0A2I1TQ48"/>
<sequence>MSTYNAFYSCLSLGGFIVANHIRVITAIVFSQLVVLYFGFRMDVSLTGLLTTVAVASLVEIIYHVKLVRKIGADISFETFWKNCDQLFRKNAVLLAILLCDLLIFKGGDFMAFILWQVTFVVLVSIIIMASNNAPDA</sequence>
<dbReference type="Proteomes" id="UP000516705">
    <property type="component" value="Chromosome"/>
</dbReference>
<organism evidence="1 2">
    <name type="scientific">Streptococcus salivarius</name>
    <dbReference type="NCBI Taxonomy" id="1304"/>
    <lineage>
        <taxon>Bacteria</taxon>
        <taxon>Bacillati</taxon>
        <taxon>Bacillota</taxon>
        <taxon>Bacilli</taxon>
        <taxon>Lactobacillales</taxon>
        <taxon>Streptococcaceae</taxon>
        <taxon>Streptococcus</taxon>
    </lineage>
</organism>
<gene>
    <name evidence="1" type="ORF">HRE60_02525</name>
</gene>
<dbReference type="EMBL" id="CP054153">
    <property type="protein sequence ID" value="QMI50561.1"/>
    <property type="molecule type" value="Genomic_DNA"/>
</dbReference>
<name>A0A2I1TQ48_STRSL</name>
<evidence type="ECO:0000313" key="1">
    <source>
        <dbReference type="EMBL" id="QMI50561.1"/>
    </source>
</evidence>
<protein>
    <submittedName>
        <fullName evidence="1">Uncharacterized protein</fullName>
    </submittedName>
</protein>
<proteinExistence type="predicted"/>
<reference evidence="1 2" key="1">
    <citation type="journal article" date="2020" name="Microbiol. Resour. Announc.">
        <title>Complete Genome Sequence of Streptococcus salivarius DB-B5, a Novel Probiotic Candidate Isolated from the Supragingival Plaque of a Healthy Female Subject.</title>
        <authorList>
            <person name="Fields F.R."/>
            <person name="Li X."/>
            <person name="Navarre W.W."/>
            <person name="Naito M."/>
        </authorList>
    </citation>
    <scope>NUCLEOTIDE SEQUENCE [LARGE SCALE GENOMIC DNA]</scope>
    <source>
        <strain evidence="1 2">DB-B5</strain>
    </source>
</reference>